<dbReference type="GO" id="GO:0009307">
    <property type="term" value="P:DNA restriction-modification system"/>
    <property type="evidence" value="ECO:0007669"/>
    <property type="project" value="UniProtKB-KW"/>
</dbReference>
<dbReference type="GO" id="GO:0016740">
    <property type="term" value="F:transferase activity"/>
    <property type="evidence" value="ECO:0007669"/>
    <property type="project" value="UniProtKB-KW"/>
</dbReference>
<dbReference type="AlphaFoldDB" id="A0A286TTC7"/>
<dbReference type="Gene3D" id="3.90.220.20">
    <property type="entry name" value="DNA methylase specificity domains"/>
    <property type="match status" value="1"/>
</dbReference>
<keyword evidence="1" id="KW-0680">Restriction system</keyword>
<keyword evidence="5" id="KW-1185">Reference proteome</keyword>
<organism evidence="4 5">
    <name type="scientific">Candidatus Scalindua japonica</name>
    <dbReference type="NCBI Taxonomy" id="1284222"/>
    <lineage>
        <taxon>Bacteria</taxon>
        <taxon>Pseudomonadati</taxon>
        <taxon>Planctomycetota</taxon>
        <taxon>Candidatus Brocadiia</taxon>
        <taxon>Candidatus Brocadiales</taxon>
        <taxon>Candidatus Scalinduaceae</taxon>
        <taxon>Candidatus Scalindua</taxon>
    </lineage>
</organism>
<feature type="domain" description="Polymerase beta nucleotidyltransferase" evidence="3">
    <location>
        <begin position="17"/>
        <end position="103"/>
    </location>
</feature>
<dbReference type="RefSeq" id="WP_096892261.1">
    <property type="nucleotide sequence ID" value="NZ_BAOS01000001.1"/>
</dbReference>
<proteinExistence type="predicted"/>
<dbReference type="SUPFAM" id="SSF116734">
    <property type="entry name" value="DNA methylase specificity domain"/>
    <property type="match status" value="1"/>
</dbReference>
<evidence type="ECO:0000256" key="1">
    <source>
        <dbReference type="ARBA" id="ARBA00022747"/>
    </source>
</evidence>
<keyword evidence="4" id="KW-0808">Transferase</keyword>
<evidence type="ECO:0000313" key="4">
    <source>
        <dbReference type="EMBL" id="GAX59121.1"/>
    </source>
</evidence>
<evidence type="ECO:0000256" key="2">
    <source>
        <dbReference type="ARBA" id="ARBA00023125"/>
    </source>
</evidence>
<dbReference type="SUPFAM" id="SSF81301">
    <property type="entry name" value="Nucleotidyltransferase"/>
    <property type="match status" value="1"/>
</dbReference>
<dbReference type="Gene3D" id="3.30.460.10">
    <property type="entry name" value="Beta Polymerase, domain 2"/>
    <property type="match status" value="1"/>
</dbReference>
<name>A0A286TTC7_9BACT</name>
<dbReference type="InterPro" id="IPR041633">
    <property type="entry name" value="Polbeta"/>
</dbReference>
<dbReference type="Proteomes" id="UP000218542">
    <property type="component" value="Unassembled WGS sequence"/>
</dbReference>
<gene>
    <name evidence="4" type="ORF">SCALIN_C01_0052</name>
</gene>
<protein>
    <submittedName>
        <fullName evidence="4">Nucleotidyltransferase</fullName>
    </submittedName>
</protein>
<keyword evidence="2" id="KW-0238">DNA-binding</keyword>
<evidence type="ECO:0000313" key="5">
    <source>
        <dbReference type="Proteomes" id="UP000218542"/>
    </source>
</evidence>
<dbReference type="Pfam" id="PF18765">
    <property type="entry name" value="Polbeta"/>
    <property type="match status" value="1"/>
</dbReference>
<dbReference type="InterPro" id="IPR044946">
    <property type="entry name" value="Restrct_endonuc_typeI_TRD_sf"/>
</dbReference>
<dbReference type="OrthoDB" id="9808659at2"/>
<comment type="caution">
    <text evidence="4">The sequence shown here is derived from an EMBL/GenBank/DDBJ whole genome shotgun (WGS) entry which is preliminary data.</text>
</comment>
<accession>A0A286TTC7</accession>
<evidence type="ECO:0000259" key="3">
    <source>
        <dbReference type="Pfam" id="PF18765"/>
    </source>
</evidence>
<dbReference type="GO" id="GO:0003677">
    <property type="term" value="F:DNA binding"/>
    <property type="evidence" value="ECO:0007669"/>
    <property type="project" value="UniProtKB-KW"/>
</dbReference>
<reference evidence="5" key="1">
    <citation type="journal article" date="2017" name="Environ. Microbiol. Rep.">
        <title>Genetic Diversity of Marine Anaerobic Ammonium-Oxidizing Bacteria as Revealed by Genomic and Proteomic Analyses of 'Candidatus Scalindua japonica'.</title>
        <authorList>
            <person name="Oshiki M."/>
            <person name="Mizuto K."/>
            <person name="Kimura Z."/>
            <person name="Kindaichi T."/>
            <person name="Satoh H."/>
            <person name="Okabe S."/>
        </authorList>
    </citation>
    <scope>NUCLEOTIDE SEQUENCE [LARGE SCALE GENOMIC DNA]</scope>
    <source>
        <strain evidence="5">husup-a2</strain>
    </source>
</reference>
<dbReference type="InterPro" id="IPR043519">
    <property type="entry name" value="NT_sf"/>
</dbReference>
<dbReference type="EMBL" id="BAOS01000001">
    <property type="protein sequence ID" value="GAX59121.1"/>
    <property type="molecule type" value="Genomic_DNA"/>
</dbReference>
<sequence>MVKESLIDVEPEHLKLIKKILKRHIVYKTVWAYGSRVNWTASQFSDLNLVVFEVNTVKLGELKEEFAESDLPFSIDIMSWEKIPEKCKNKIREKYVVLQNKSELEGWKECRLGAVILSNVQSINKDYPYNTIQYLDTGSITCGKINSFQELLLEDAPGSAKRLVKHNDIVYSTVRQIQRHYGFITNPPPNVVVSTGFSVIEIKTNLAESLFIYYYLTSTEIVEILDAIADRELEAIFCKRSDKNNVPTSQ</sequence>
<dbReference type="CDD" id="cd05403">
    <property type="entry name" value="NT_KNTase_like"/>
    <property type="match status" value="1"/>
</dbReference>